<feature type="region of interest" description="Disordered" evidence="1">
    <location>
        <begin position="1"/>
        <end position="31"/>
    </location>
</feature>
<protein>
    <submittedName>
        <fullName evidence="3">Uncharacterized protein</fullName>
    </submittedName>
</protein>
<evidence type="ECO:0000313" key="4">
    <source>
        <dbReference type="Proteomes" id="UP001139031"/>
    </source>
</evidence>
<evidence type="ECO:0000256" key="2">
    <source>
        <dbReference type="SAM" id="Phobius"/>
    </source>
</evidence>
<reference evidence="3" key="1">
    <citation type="submission" date="2021-08" db="EMBL/GenBank/DDBJ databases">
        <authorList>
            <person name="Stevens D.C."/>
        </authorList>
    </citation>
    <scope>NUCLEOTIDE SEQUENCE</scope>
    <source>
        <strain evidence="3">DSM 53165</strain>
    </source>
</reference>
<evidence type="ECO:0000313" key="3">
    <source>
        <dbReference type="EMBL" id="MBZ5713635.1"/>
    </source>
</evidence>
<keyword evidence="4" id="KW-1185">Reference proteome</keyword>
<dbReference type="Proteomes" id="UP001139031">
    <property type="component" value="Unassembled WGS sequence"/>
</dbReference>
<proteinExistence type="predicted"/>
<sequence>MAAPARVANNSPKRQEPPSKEVAKREEDEAPPSRLAWFIGWVGVPGLVFGGIFGGGVLIGAHYPDGWIAWAVTGVVGLFAG</sequence>
<dbReference type="EMBL" id="JAIRAU010000043">
    <property type="protein sequence ID" value="MBZ5713635.1"/>
    <property type="molecule type" value="Genomic_DNA"/>
</dbReference>
<keyword evidence="2" id="KW-0812">Transmembrane</keyword>
<organism evidence="3 4">
    <name type="scientific">Nannocystis pusilla</name>
    <dbReference type="NCBI Taxonomy" id="889268"/>
    <lineage>
        <taxon>Bacteria</taxon>
        <taxon>Pseudomonadati</taxon>
        <taxon>Myxococcota</taxon>
        <taxon>Polyangia</taxon>
        <taxon>Nannocystales</taxon>
        <taxon>Nannocystaceae</taxon>
        <taxon>Nannocystis</taxon>
    </lineage>
</organism>
<gene>
    <name evidence="3" type="ORF">K7C98_30775</name>
</gene>
<name>A0ABS7TZT0_9BACT</name>
<accession>A0ABS7TZT0</accession>
<dbReference type="RefSeq" id="WP_224195371.1">
    <property type="nucleotide sequence ID" value="NZ_JAIRAU010000043.1"/>
</dbReference>
<evidence type="ECO:0000256" key="1">
    <source>
        <dbReference type="SAM" id="MobiDB-lite"/>
    </source>
</evidence>
<keyword evidence="2" id="KW-0472">Membrane</keyword>
<feature type="transmembrane region" description="Helical" evidence="2">
    <location>
        <begin position="35"/>
        <end position="59"/>
    </location>
</feature>
<keyword evidence="2" id="KW-1133">Transmembrane helix</keyword>
<comment type="caution">
    <text evidence="3">The sequence shown here is derived from an EMBL/GenBank/DDBJ whole genome shotgun (WGS) entry which is preliminary data.</text>
</comment>
<feature type="compositionally biased region" description="Basic and acidic residues" evidence="1">
    <location>
        <begin position="13"/>
        <end position="27"/>
    </location>
</feature>